<dbReference type="GeneID" id="20088353"/>
<dbReference type="eggNOG" id="ENOG502QTGB">
    <property type="taxonomic scope" value="Eukaryota"/>
</dbReference>
<organism evidence="1">
    <name type="scientific">Aphanomyces invadans</name>
    <dbReference type="NCBI Taxonomy" id="157072"/>
    <lineage>
        <taxon>Eukaryota</taxon>
        <taxon>Sar</taxon>
        <taxon>Stramenopiles</taxon>
        <taxon>Oomycota</taxon>
        <taxon>Saprolegniomycetes</taxon>
        <taxon>Saprolegniales</taxon>
        <taxon>Verrucalvaceae</taxon>
        <taxon>Aphanomyces</taxon>
    </lineage>
</organism>
<dbReference type="OrthoDB" id="73726at2759"/>
<evidence type="ECO:0000313" key="1">
    <source>
        <dbReference type="EMBL" id="ETV95433.1"/>
    </source>
</evidence>
<reference evidence="1" key="1">
    <citation type="submission" date="2013-12" db="EMBL/GenBank/DDBJ databases">
        <title>The Genome Sequence of Aphanomyces invadans NJM9701.</title>
        <authorList>
            <consortium name="The Broad Institute Genomics Platform"/>
            <person name="Russ C."/>
            <person name="Tyler B."/>
            <person name="van West P."/>
            <person name="Dieguez-Uribeondo J."/>
            <person name="Young S.K."/>
            <person name="Zeng Q."/>
            <person name="Gargeya S."/>
            <person name="Fitzgerald M."/>
            <person name="Abouelleil A."/>
            <person name="Alvarado L."/>
            <person name="Chapman S.B."/>
            <person name="Gainer-Dewar J."/>
            <person name="Goldberg J."/>
            <person name="Griggs A."/>
            <person name="Gujja S."/>
            <person name="Hansen M."/>
            <person name="Howarth C."/>
            <person name="Imamovic A."/>
            <person name="Ireland A."/>
            <person name="Larimer J."/>
            <person name="McCowan C."/>
            <person name="Murphy C."/>
            <person name="Pearson M."/>
            <person name="Poon T.W."/>
            <person name="Priest M."/>
            <person name="Roberts A."/>
            <person name="Saif S."/>
            <person name="Shea T."/>
            <person name="Sykes S."/>
            <person name="Wortman J."/>
            <person name="Nusbaum C."/>
            <person name="Birren B."/>
        </authorList>
    </citation>
    <scope>NUCLEOTIDE SEQUENCE [LARGE SCALE GENOMIC DNA]</scope>
    <source>
        <strain evidence="1">NJM9701</strain>
    </source>
</reference>
<dbReference type="AlphaFoldDB" id="A0A024TN58"/>
<name>A0A024TN58_9STRA</name>
<accession>A0A024TN58</accession>
<gene>
    <name evidence="1" type="ORF">H310_11303</name>
</gene>
<dbReference type="EMBL" id="KI913981">
    <property type="protein sequence ID" value="ETV95433.1"/>
    <property type="molecule type" value="Genomic_DNA"/>
</dbReference>
<dbReference type="VEuPathDB" id="FungiDB:H310_11303"/>
<protein>
    <recommendedName>
        <fullName evidence="2">WRKY transcription factor 19</fullName>
    </recommendedName>
</protein>
<dbReference type="PANTHER" id="PTHR31827:SF1">
    <property type="entry name" value="EMB|CAB89363.1"/>
    <property type="match status" value="1"/>
</dbReference>
<sequence>MPNDSLLRTCLIQGCHDTAIPNTWRCKLHRHRGMCIIDSCTNQAYARQLCCRHGAKKECAVDGCSLRARFDNVCYKHGATKKLCIEPGCPQPAQARQRCVKHGGGRQCKFSGCTAHARAGGFCQRHRMSGKLSPTAYPSKNGINMMSLWGDNATFTVKKAPASLLTTPLVSIDSTTDVSQLDTHIPLQPLSLMQLIHGMETPQPVTAAPQWASPHYCHGTTVLHNIFDLLGDI</sequence>
<evidence type="ECO:0008006" key="2">
    <source>
        <dbReference type="Google" id="ProtNLM"/>
    </source>
</evidence>
<dbReference type="PANTHER" id="PTHR31827">
    <property type="entry name" value="EMB|CAB89363.1"/>
    <property type="match status" value="1"/>
</dbReference>
<dbReference type="STRING" id="157072.A0A024TN58"/>
<dbReference type="RefSeq" id="XP_008876134.1">
    <property type="nucleotide sequence ID" value="XM_008877912.1"/>
</dbReference>
<proteinExistence type="predicted"/>